<comment type="caution">
    <text evidence="2">The sequence shown here is derived from an EMBL/GenBank/DDBJ whole genome shotgun (WGS) entry which is preliminary data.</text>
</comment>
<dbReference type="InterPro" id="IPR036291">
    <property type="entry name" value="NAD(P)-bd_dom_sf"/>
</dbReference>
<keyword evidence="3" id="KW-1185">Reference proteome</keyword>
<organism evidence="2 3">
    <name type="scientific">Paenibacillus sedimenti</name>
    <dbReference type="NCBI Taxonomy" id="2770274"/>
    <lineage>
        <taxon>Bacteria</taxon>
        <taxon>Bacillati</taxon>
        <taxon>Bacillota</taxon>
        <taxon>Bacilli</taxon>
        <taxon>Bacillales</taxon>
        <taxon>Paenibacillaceae</taxon>
        <taxon>Paenibacillus</taxon>
    </lineage>
</organism>
<dbReference type="InterPro" id="IPR052733">
    <property type="entry name" value="Chloroplast_QOR"/>
</dbReference>
<dbReference type="InterPro" id="IPR013154">
    <property type="entry name" value="ADH-like_N"/>
</dbReference>
<protein>
    <submittedName>
        <fullName evidence="2">NAD(P)-dependent alcohol dehydrogenase</fullName>
    </submittedName>
</protein>
<dbReference type="PANTHER" id="PTHR44013:SF1">
    <property type="entry name" value="ZINC-TYPE ALCOHOL DEHYDROGENASE-LIKE PROTEIN C16A3.02C"/>
    <property type="match status" value="1"/>
</dbReference>
<dbReference type="RefSeq" id="WP_188173683.1">
    <property type="nucleotide sequence ID" value="NZ_JACVVD010000002.1"/>
</dbReference>
<dbReference type="GO" id="GO:0016491">
    <property type="term" value="F:oxidoreductase activity"/>
    <property type="evidence" value="ECO:0007669"/>
    <property type="project" value="InterPro"/>
</dbReference>
<dbReference type="SUPFAM" id="SSF50129">
    <property type="entry name" value="GroES-like"/>
    <property type="match status" value="1"/>
</dbReference>
<dbReference type="InterPro" id="IPR020843">
    <property type="entry name" value="ER"/>
</dbReference>
<proteinExistence type="predicted"/>
<dbReference type="Proteomes" id="UP000650466">
    <property type="component" value="Unassembled WGS sequence"/>
</dbReference>
<dbReference type="Gene3D" id="3.90.180.10">
    <property type="entry name" value="Medium-chain alcohol dehydrogenases, catalytic domain"/>
    <property type="match status" value="1"/>
</dbReference>
<dbReference type="Pfam" id="PF08240">
    <property type="entry name" value="ADH_N"/>
    <property type="match status" value="1"/>
</dbReference>
<dbReference type="Gene3D" id="3.40.50.720">
    <property type="entry name" value="NAD(P)-binding Rossmann-like Domain"/>
    <property type="match status" value="1"/>
</dbReference>
<sequence length="323" mass="35308">MRAIVCTKYGSPDVFRLQEIEKPIPKDHEVRIKIHAATTGPADCAFRKGDPFMVKLIYGLRRPKYPILGAELAGEIEAVGKHVTRFQVGDQVYGLSAKTFGAYAEYKCLPEDIPLAIKSAAMSYEEAVAVCDGALTALTFLRDQAKLRRGQKVLINGASGAVGIYSVQLAKYMGAEVTGVCSTANVELVKSHGADKVIDYTREDFTKTGQAYDVIFDAVGKRSFAQCKGSLTQRGVYLSTVPSLSLLFHMLRTAVPGGKKAIFVTAGLMQNQANLIFLKELYESGNIKAVIDRRYPLEQVAEAHRYVEKGHKKGNVVITLAQP</sequence>
<accession>A0A926QIR9</accession>
<dbReference type="SUPFAM" id="SSF51735">
    <property type="entry name" value="NAD(P)-binding Rossmann-fold domains"/>
    <property type="match status" value="1"/>
</dbReference>
<dbReference type="SMART" id="SM00829">
    <property type="entry name" value="PKS_ER"/>
    <property type="match status" value="1"/>
</dbReference>
<dbReference type="InterPro" id="IPR011032">
    <property type="entry name" value="GroES-like_sf"/>
</dbReference>
<evidence type="ECO:0000313" key="3">
    <source>
        <dbReference type="Proteomes" id="UP000650466"/>
    </source>
</evidence>
<evidence type="ECO:0000313" key="2">
    <source>
        <dbReference type="EMBL" id="MBD0379903.1"/>
    </source>
</evidence>
<dbReference type="PANTHER" id="PTHR44013">
    <property type="entry name" value="ZINC-TYPE ALCOHOL DEHYDROGENASE-LIKE PROTEIN C16A3.02C"/>
    <property type="match status" value="1"/>
</dbReference>
<feature type="domain" description="Enoyl reductase (ER)" evidence="1">
    <location>
        <begin position="10"/>
        <end position="318"/>
    </location>
</feature>
<dbReference type="EMBL" id="JACVVD010000002">
    <property type="protein sequence ID" value="MBD0379903.1"/>
    <property type="molecule type" value="Genomic_DNA"/>
</dbReference>
<reference evidence="2" key="1">
    <citation type="submission" date="2020-09" db="EMBL/GenBank/DDBJ databases">
        <title>Draft Genome Sequence of Paenibacillus sp. WST5.</title>
        <authorList>
            <person name="Bao Z."/>
        </authorList>
    </citation>
    <scope>NUCLEOTIDE SEQUENCE</scope>
    <source>
        <strain evidence="2">WST5</strain>
    </source>
</reference>
<dbReference type="AlphaFoldDB" id="A0A926QIR9"/>
<evidence type="ECO:0000259" key="1">
    <source>
        <dbReference type="SMART" id="SM00829"/>
    </source>
</evidence>
<dbReference type="Pfam" id="PF13602">
    <property type="entry name" value="ADH_zinc_N_2"/>
    <property type="match status" value="1"/>
</dbReference>
<dbReference type="CDD" id="cd08267">
    <property type="entry name" value="MDR1"/>
    <property type="match status" value="1"/>
</dbReference>
<name>A0A926QIR9_9BACL</name>
<gene>
    <name evidence="2" type="ORF">ICC18_07240</name>
</gene>